<reference evidence="2 3" key="1">
    <citation type="journal article" date="2024" name="Ann. Entomol. Soc. Am.">
        <title>Genomic analyses of the southern and eastern yellowjacket wasps (Hymenoptera: Vespidae) reveal evolutionary signatures of social life.</title>
        <authorList>
            <person name="Catto M.A."/>
            <person name="Caine P.B."/>
            <person name="Orr S.E."/>
            <person name="Hunt B.G."/>
            <person name="Goodisman M.A.D."/>
        </authorList>
    </citation>
    <scope>NUCLEOTIDE SEQUENCE [LARGE SCALE GENOMIC DNA]</scope>
    <source>
        <strain evidence="2">233</strain>
        <tissue evidence="2">Head and thorax</tissue>
    </source>
</reference>
<keyword evidence="3" id="KW-1185">Reference proteome</keyword>
<protein>
    <submittedName>
        <fullName evidence="2">Uncharacterized protein</fullName>
    </submittedName>
</protein>
<sequence length="105" mass="12480">MPIPDVAQPNNNELPLHFEYRIRIRTDQRNQNPKPPSKYLYQAFVYKQETHASTKVDGNGFQDTEIPVETRRFKCDDIEDYQDENENENEDEDEDEDEDDERSAV</sequence>
<proteinExistence type="predicted"/>
<dbReference type="AlphaFoldDB" id="A0ABD1ZTS6"/>
<feature type="region of interest" description="Disordered" evidence="1">
    <location>
        <begin position="72"/>
        <end position="105"/>
    </location>
</feature>
<organism evidence="2 3">
    <name type="scientific">Vespula squamosa</name>
    <name type="common">Southern yellow jacket</name>
    <name type="synonym">Wasp</name>
    <dbReference type="NCBI Taxonomy" id="30214"/>
    <lineage>
        <taxon>Eukaryota</taxon>
        <taxon>Metazoa</taxon>
        <taxon>Ecdysozoa</taxon>
        <taxon>Arthropoda</taxon>
        <taxon>Hexapoda</taxon>
        <taxon>Insecta</taxon>
        <taxon>Pterygota</taxon>
        <taxon>Neoptera</taxon>
        <taxon>Endopterygota</taxon>
        <taxon>Hymenoptera</taxon>
        <taxon>Apocrita</taxon>
        <taxon>Aculeata</taxon>
        <taxon>Vespoidea</taxon>
        <taxon>Vespidae</taxon>
        <taxon>Vespinae</taxon>
        <taxon>Vespula</taxon>
    </lineage>
</organism>
<dbReference type="EMBL" id="JAUDFV010000173">
    <property type="protein sequence ID" value="KAL2711778.1"/>
    <property type="molecule type" value="Genomic_DNA"/>
</dbReference>
<comment type="caution">
    <text evidence="2">The sequence shown here is derived from an EMBL/GenBank/DDBJ whole genome shotgun (WGS) entry which is preliminary data.</text>
</comment>
<accession>A0ABD1ZTS6</accession>
<evidence type="ECO:0000313" key="3">
    <source>
        <dbReference type="Proteomes" id="UP001607302"/>
    </source>
</evidence>
<dbReference type="Proteomes" id="UP001607302">
    <property type="component" value="Unassembled WGS sequence"/>
</dbReference>
<gene>
    <name evidence="2" type="ORF">V1478_018799</name>
</gene>
<evidence type="ECO:0000256" key="1">
    <source>
        <dbReference type="SAM" id="MobiDB-lite"/>
    </source>
</evidence>
<evidence type="ECO:0000313" key="2">
    <source>
        <dbReference type="EMBL" id="KAL2711778.1"/>
    </source>
</evidence>
<name>A0ABD1ZTS6_VESSQ</name>
<feature type="compositionally biased region" description="Acidic residues" evidence="1">
    <location>
        <begin position="77"/>
        <end position="105"/>
    </location>
</feature>